<proteinExistence type="predicted"/>
<reference evidence="1 2" key="1">
    <citation type="journal article" date="2009" name="Stand. Genomic Sci.">
        <title>Complete genome sequence of Saccharomonospora viridis type strain (P101).</title>
        <authorList>
            <person name="Pati A."/>
            <person name="Sikorski J."/>
            <person name="Nolan M."/>
            <person name="Lapidus A."/>
            <person name="Copeland A."/>
            <person name="Glavina Del Rio T."/>
            <person name="Lucas S."/>
            <person name="Chen F."/>
            <person name="Tice H."/>
            <person name="Pitluck S."/>
            <person name="Cheng J.F."/>
            <person name="Chertkov O."/>
            <person name="Brettin T."/>
            <person name="Han C."/>
            <person name="Detter J.C."/>
            <person name="Kuske C."/>
            <person name="Bruce D."/>
            <person name="Goodwin L."/>
            <person name="Chain P."/>
            <person name="D'haeseleer P."/>
            <person name="Chen A."/>
            <person name="Palaniappan K."/>
            <person name="Ivanova N."/>
            <person name="Mavromatis K."/>
            <person name="Mikhailova N."/>
            <person name="Rohde M."/>
            <person name="Tindall B.J."/>
            <person name="Goker M."/>
            <person name="Bristow J."/>
            <person name="Eisen J.A."/>
            <person name="Markowitz V."/>
            <person name="Hugenholtz P."/>
            <person name="Kyrpides N.C."/>
            <person name="Klenk H.P."/>
        </authorList>
    </citation>
    <scope>NUCLEOTIDE SEQUENCE [LARGE SCALE GENOMIC DNA]</scope>
    <source>
        <strain evidence="2">ATCC 15386 / DSM 43017 / JCM 3036 / NBRC 12207 / P101</strain>
    </source>
</reference>
<sequence length="53" mass="5574">MRPLSSYSVASFEGDGQVTAQGLAHGGFLTGGLVFHYGRITECLEDPSAMVGR</sequence>
<accession>C7MW55</accession>
<protein>
    <submittedName>
        <fullName evidence="1">Uncharacterized protein</fullName>
    </submittedName>
</protein>
<dbReference type="EMBL" id="CP001683">
    <property type="protein sequence ID" value="ACU97824.1"/>
    <property type="molecule type" value="Genomic_DNA"/>
</dbReference>
<gene>
    <name evidence="1" type="ordered locus">Svir_28430</name>
</gene>
<evidence type="ECO:0000313" key="2">
    <source>
        <dbReference type="Proteomes" id="UP000000841"/>
    </source>
</evidence>
<dbReference type="Proteomes" id="UP000000841">
    <property type="component" value="Chromosome"/>
</dbReference>
<dbReference type="KEGG" id="svi:Svir_28430"/>
<organism evidence="1 2">
    <name type="scientific">Saccharomonospora viridis (strain ATCC 15386 / DSM 43017 / JCM 3036 / CCUG 5913 / NBRC 12207 / NCIMB 9602 / P101)</name>
    <name type="common">Thermoactinomyces viridis</name>
    <dbReference type="NCBI Taxonomy" id="471857"/>
    <lineage>
        <taxon>Bacteria</taxon>
        <taxon>Bacillati</taxon>
        <taxon>Actinomycetota</taxon>
        <taxon>Actinomycetes</taxon>
        <taxon>Pseudonocardiales</taxon>
        <taxon>Pseudonocardiaceae</taxon>
        <taxon>Saccharomonospora</taxon>
    </lineage>
</organism>
<dbReference type="STRING" id="471857.Svir_28430"/>
<dbReference type="HOGENOM" id="CLU_3065957_0_0_11"/>
<name>C7MW55_SACVD</name>
<dbReference type="AlphaFoldDB" id="C7MW55"/>
<evidence type="ECO:0000313" key="1">
    <source>
        <dbReference type="EMBL" id="ACU97824.1"/>
    </source>
</evidence>
<keyword evidence="2" id="KW-1185">Reference proteome</keyword>